<keyword evidence="3" id="KW-1185">Reference proteome</keyword>
<name>A0AAD8WHX8_LOLMU</name>
<accession>A0AAD8WHX8</accession>
<evidence type="ECO:0000313" key="3">
    <source>
        <dbReference type="Proteomes" id="UP001231189"/>
    </source>
</evidence>
<dbReference type="EMBL" id="JAUUTY010000003">
    <property type="protein sequence ID" value="KAK1662994.1"/>
    <property type="molecule type" value="Genomic_DNA"/>
</dbReference>
<feature type="region of interest" description="Disordered" evidence="1">
    <location>
        <begin position="26"/>
        <end position="113"/>
    </location>
</feature>
<comment type="caution">
    <text evidence="2">The sequence shown here is derived from an EMBL/GenBank/DDBJ whole genome shotgun (WGS) entry which is preliminary data.</text>
</comment>
<evidence type="ECO:0000256" key="1">
    <source>
        <dbReference type="SAM" id="MobiDB-lite"/>
    </source>
</evidence>
<gene>
    <name evidence="2" type="ORF">QYE76_051153</name>
</gene>
<proteinExistence type="predicted"/>
<evidence type="ECO:0000313" key="2">
    <source>
        <dbReference type="EMBL" id="KAK1662994.1"/>
    </source>
</evidence>
<organism evidence="2 3">
    <name type="scientific">Lolium multiflorum</name>
    <name type="common">Italian ryegrass</name>
    <name type="synonym">Lolium perenne subsp. multiflorum</name>
    <dbReference type="NCBI Taxonomy" id="4521"/>
    <lineage>
        <taxon>Eukaryota</taxon>
        <taxon>Viridiplantae</taxon>
        <taxon>Streptophyta</taxon>
        <taxon>Embryophyta</taxon>
        <taxon>Tracheophyta</taxon>
        <taxon>Spermatophyta</taxon>
        <taxon>Magnoliopsida</taxon>
        <taxon>Liliopsida</taxon>
        <taxon>Poales</taxon>
        <taxon>Poaceae</taxon>
        <taxon>BOP clade</taxon>
        <taxon>Pooideae</taxon>
        <taxon>Poodae</taxon>
        <taxon>Poeae</taxon>
        <taxon>Poeae Chloroplast Group 2 (Poeae type)</taxon>
        <taxon>Loliodinae</taxon>
        <taxon>Loliinae</taxon>
        <taxon>Lolium</taxon>
    </lineage>
</organism>
<feature type="compositionally biased region" description="Polar residues" evidence="1">
    <location>
        <begin position="57"/>
        <end position="76"/>
    </location>
</feature>
<protein>
    <submittedName>
        <fullName evidence="2">Uncharacterized protein</fullName>
    </submittedName>
</protein>
<sequence>MEWAPYHHHRREYRAADLGHVVDIPIKYPQHQRPRESPNATRPQKLEKEKKRLKLIDTSNQNQPNIHQFFMTSAKNPGTKPPRNPKKKAKPSPATMPVTPQAEAPPKPSSSAVLCKERSVIQIKDDAEQADSGKGASSSKPVADELTIKIFQDRLKTSQELLAKRPSVDDISAQLKTPQVKHESLQATHKESQLNETILKKKLETKHEPAMSELREKLKISDNRVKTLASKLKSSEAEAVAIDKIIFPLLGFERRQDDKLTRAGKLMSMSEMPSKT</sequence>
<dbReference type="Proteomes" id="UP001231189">
    <property type="component" value="Unassembled WGS sequence"/>
</dbReference>
<dbReference type="AlphaFoldDB" id="A0AAD8WHX8"/>
<reference evidence="2" key="1">
    <citation type="submission" date="2023-07" db="EMBL/GenBank/DDBJ databases">
        <title>A chromosome-level genome assembly of Lolium multiflorum.</title>
        <authorList>
            <person name="Chen Y."/>
            <person name="Copetti D."/>
            <person name="Kolliker R."/>
            <person name="Studer B."/>
        </authorList>
    </citation>
    <scope>NUCLEOTIDE SEQUENCE</scope>
    <source>
        <strain evidence="2">02402/16</strain>
        <tissue evidence="2">Leaf</tissue>
    </source>
</reference>